<dbReference type="PROSITE" id="PS51194">
    <property type="entry name" value="HELICASE_CTER"/>
    <property type="match status" value="1"/>
</dbReference>
<evidence type="ECO:0000313" key="10">
    <source>
        <dbReference type="Proteomes" id="UP000029665"/>
    </source>
</evidence>
<dbReference type="SMART" id="SM00487">
    <property type="entry name" value="DEXDc"/>
    <property type="match status" value="1"/>
</dbReference>
<dbReference type="AlphaFoldDB" id="A0A060SGJ7"/>
<dbReference type="InterPro" id="IPR014001">
    <property type="entry name" value="Helicase_ATP-bd"/>
</dbReference>
<evidence type="ECO:0000259" key="7">
    <source>
        <dbReference type="PROSITE" id="PS51192"/>
    </source>
</evidence>
<dbReference type="Pfam" id="PF00270">
    <property type="entry name" value="DEAD"/>
    <property type="match status" value="1"/>
</dbReference>
<comment type="similarity">
    <text evidence="1">Belongs to the helicase family. RecQ subfamily.</text>
</comment>
<comment type="caution">
    <text evidence="9">The sequence shown here is derived from an EMBL/GenBank/DDBJ whole genome shotgun (WGS) entry which is preliminary data.</text>
</comment>
<dbReference type="GO" id="GO:0005524">
    <property type="term" value="F:ATP binding"/>
    <property type="evidence" value="ECO:0007669"/>
    <property type="project" value="UniProtKB-KW"/>
</dbReference>
<dbReference type="STRING" id="5643.A0A060SGJ7"/>
<dbReference type="EC" id="5.6.2.4" evidence="5"/>
<evidence type="ECO:0000256" key="2">
    <source>
        <dbReference type="ARBA" id="ARBA00022741"/>
    </source>
</evidence>
<feature type="domain" description="Helicase ATP-binding" evidence="7">
    <location>
        <begin position="43"/>
        <end position="222"/>
    </location>
</feature>
<dbReference type="InterPro" id="IPR011545">
    <property type="entry name" value="DEAD/DEAH_box_helicase_dom"/>
</dbReference>
<dbReference type="GO" id="GO:0005737">
    <property type="term" value="C:cytoplasm"/>
    <property type="evidence" value="ECO:0007669"/>
    <property type="project" value="TreeGrafter"/>
</dbReference>
<dbReference type="PANTHER" id="PTHR13710">
    <property type="entry name" value="DNA HELICASE RECQ FAMILY MEMBER"/>
    <property type="match status" value="1"/>
</dbReference>
<dbReference type="GO" id="GO:0000724">
    <property type="term" value="P:double-strand break repair via homologous recombination"/>
    <property type="evidence" value="ECO:0007669"/>
    <property type="project" value="TreeGrafter"/>
</dbReference>
<keyword evidence="2" id="KW-0547">Nucleotide-binding</keyword>
<dbReference type="InterPro" id="IPR001650">
    <property type="entry name" value="Helicase_C-like"/>
</dbReference>
<dbReference type="GO" id="GO:0005694">
    <property type="term" value="C:chromosome"/>
    <property type="evidence" value="ECO:0007669"/>
    <property type="project" value="TreeGrafter"/>
</dbReference>
<dbReference type="OrthoDB" id="2793272at2759"/>
<feature type="compositionally biased region" description="Basic and acidic residues" evidence="6">
    <location>
        <begin position="657"/>
        <end position="674"/>
    </location>
</feature>
<keyword evidence="3" id="KW-0067">ATP-binding</keyword>
<feature type="compositionally biased region" description="Basic and acidic residues" evidence="6">
    <location>
        <begin position="622"/>
        <end position="633"/>
    </location>
</feature>
<evidence type="ECO:0000256" key="4">
    <source>
        <dbReference type="ARBA" id="ARBA00034617"/>
    </source>
</evidence>
<evidence type="ECO:0000256" key="6">
    <source>
        <dbReference type="SAM" id="MobiDB-lite"/>
    </source>
</evidence>
<dbReference type="PROSITE" id="PS51192">
    <property type="entry name" value="HELICASE_ATP_BIND_1"/>
    <property type="match status" value="1"/>
</dbReference>
<evidence type="ECO:0000259" key="8">
    <source>
        <dbReference type="PROSITE" id="PS51194"/>
    </source>
</evidence>
<evidence type="ECO:0000256" key="3">
    <source>
        <dbReference type="ARBA" id="ARBA00022840"/>
    </source>
</evidence>
<sequence length="702" mass="78519">MNESSDNHSGSFVFSTPEGHTLCRRLISAKLGYSPHDYQLEGVCKALDGVDLLAITPTGSGKTGFLVMYLLVMHSISDRPTLCGSQKPPSHFQKKATMIVICPTLSLEDETERKFHAGGFSTLIINKDTTDRARREDPPREIWDAAPAAEVLLLSPEQLTSANFAALLRNKEYQSRVVVLGVDEIHLLNTWGKTFRRDFLEIGSVRMRFEHRPQIIALSATLRSGLPFRSVCAFLGLHSGHYYLIRRSNMRYDIRLIFRTIQSSIRSYTFPELDWTLSANRRVIIFCPTIHLGFRVAMYLRARAHGLDDLEQRIRMYSALNWASYNSNTVRLMHVDSRSWVTIATDALAVGIDVSNTDDVVLYDHVLPSDTDVILQKAGRIRDGRGRQSRVVVYQPQNAVQASETAIAEAEKSLGNNQDLSTGALSSRKSFVDVDVARLVLAQCKIDFLDKLYDNPIKDQPCTCPYCIANPPLPRPAQCSCSGCMPEQENTPPTSRAVLPTQKKPRVPAAQYVTRKMQDVARSRFAEFRKALREDSDVCLHDLFPPEELLPDDLINGILQELYSLDSVSDLRRLVGSNELLEAHCDSLMEVIEEIRQAFARMRAEAKAAKAAKAKATRERKKLQATEGRKDGGNSDDSEFISGDSDSLQVYSNKGEASGRERSTEVNESGDYRGVRSGQDLQGIRLTIRVPGGRWPGRRPLG</sequence>
<protein>
    <recommendedName>
        <fullName evidence="5">DNA 3'-5' helicase</fullName>
        <ecNumber evidence="5">5.6.2.4</ecNumber>
    </recommendedName>
</protein>
<comment type="catalytic activity">
    <reaction evidence="4">
        <text>Couples ATP hydrolysis with the unwinding of duplex DNA by translocating in the 3'-5' direction.</text>
        <dbReference type="EC" id="5.6.2.4"/>
    </reaction>
</comment>
<evidence type="ECO:0000313" key="9">
    <source>
        <dbReference type="EMBL" id="CDO73525.1"/>
    </source>
</evidence>
<dbReference type="GO" id="GO:0003676">
    <property type="term" value="F:nucleic acid binding"/>
    <property type="evidence" value="ECO:0007669"/>
    <property type="project" value="InterPro"/>
</dbReference>
<dbReference type="GO" id="GO:0009378">
    <property type="term" value="F:four-way junction helicase activity"/>
    <property type="evidence" value="ECO:0007669"/>
    <property type="project" value="TreeGrafter"/>
</dbReference>
<dbReference type="SUPFAM" id="SSF52540">
    <property type="entry name" value="P-loop containing nucleoside triphosphate hydrolases"/>
    <property type="match status" value="1"/>
</dbReference>
<dbReference type="Proteomes" id="UP000029665">
    <property type="component" value="Unassembled WGS sequence"/>
</dbReference>
<dbReference type="Pfam" id="PF00271">
    <property type="entry name" value="Helicase_C"/>
    <property type="match status" value="1"/>
</dbReference>
<evidence type="ECO:0000256" key="1">
    <source>
        <dbReference type="ARBA" id="ARBA00005446"/>
    </source>
</evidence>
<feature type="compositionally biased region" description="Basic residues" evidence="6">
    <location>
        <begin position="611"/>
        <end position="621"/>
    </location>
</feature>
<feature type="domain" description="Helicase C-terminal" evidence="8">
    <location>
        <begin position="272"/>
        <end position="435"/>
    </location>
</feature>
<dbReference type="HOGENOM" id="CLU_010294_1_0_1"/>
<proteinExistence type="inferred from homology"/>
<evidence type="ECO:0000256" key="5">
    <source>
        <dbReference type="ARBA" id="ARBA00034808"/>
    </source>
</evidence>
<organism evidence="9 10">
    <name type="scientific">Pycnoporus cinnabarinus</name>
    <name type="common">Cinnabar-red polypore</name>
    <name type="synonym">Trametes cinnabarina</name>
    <dbReference type="NCBI Taxonomy" id="5643"/>
    <lineage>
        <taxon>Eukaryota</taxon>
        <taxon>Fungi</taxon>
        <taxon>Dikarya</taxon>
        <taxon>Basidiomycota</taxon>
        <taxon>Agaricomycotina</taxon>
        <taxon>Agaricomycetes</taxon>
        <taxon>Polyporales</taxon>
        <taxon>Polyporaceae</taxon>
        <taxon>Trametes</taxon>
    </lineage>
</organism>
<name>A0A060SGJ7_PYCCI</name>
<accession>A0A060SGJ7</accession>
<dbReference type="EMBL" id="CCBP010000121">
    <property type="protein sequence ID" value="CDO73525.1"/>
    <property type="molecule type" value="Genomic_DNA"/>
</dbReference>
<dbReference type="OMA" id="ERIRMYN"/>
<dbReference type="PANTHER" id="PTHR13710:SF154">
    <property type="entry name" value="RECQ HELICASE, PUTATIVE (AFU_ORTHOLOGUE AFUA_6G14720)-RELATED"/>
    <property type="match status" value="1"/>
</dbReference>
<dbReference type="InterPro" id="IPR027417">
    <property type="entry name" value="P-loop_NTPase"/>
</dbReference>
<gene>
    <name evidence="9" type="ORF">BN946_scf185013.g160</name>
</gene>
<dbReference type="GO" id="GO:0043138">
    <property type="term" value="F:3'-5' DNA helicase activity"/>
    <property type="evidence" value="ECO:0007669"/>
    <property type="project" value="UniProtKB-EC"/>
</dbReference>
<feature type="region of interest" description="Disordered" evidence="6">
    <location>
        <begin position="611"/>
        <end position="678"/>
    </location>
</feature>
<keyword evidence="10" id="KW-1185">Reference proteome</keyword>
<dbReference type="Gene3D" id="3.40.50.300">
    <property type="entry name" value="P-loop containing nucleotide triphosphate hydrolases"/>
    <property type="match status" value="2"/>
</dbReference>
<reference evidence="9" key="1">
    <citation type="submission" date="2014-01" db="EMBL/GenBank/DDBJ databases">
        <title>The genome of the white-rot fungus Pycnoporus cinnabarinus: a basidiomycete model with a versatile arsenal for lignocellulosic biomass breakdown.</title>
        <authorList>
            <person name="Levasseur A."/>
            <person name="Lomascolo A."/>
            <person name="Ruiz-Duenas F.J."/>
            <person name="Uzan E."/>
            <person name="Piumi F."/>
            <person name="Kues U."/>
            <person name="Ram A.F.J."/>
            <person name="Murat C."/>
            <person name="Haon M."/>
            <person name="Benoit I."/>
            <person name="Arfi Y."/>
            <person name="Chevret D."/>
            <person name="Drula E."/>
            <person name="Kwon M.J."/>
            <person name="Gouret P."/>
            <person name="Lesage-Meessen L."/>
            <person name="Lombard V."/>
            <person name="Mariette J."/>
            <person name="Noirot C."/>
            <person name="Park J."/>
            <person name="Patyshakuliyeva A."/>
            <person name="Wieneger R.A.B."/>
            <person name="Wosten H.A.B."/>
            <person name="Martin F."/>
            <person name="Coutinho P.M."/>
            <person name="de Vries R."/>
            <person name="Martinez A.T."/>
            <person name="Klopp C."/>
            <person name="Pontarotti P."/>
            <person name="Henrissat B."/>
            <person name="Record E."/>
        </authorList>
    </citation>
    <scope>NUCLEOTIDE SEQUENCE [LARGE SCALE GENOMIC DNA]</scope>
    <source>
        <strain evidence="9">BRFM137</strain>
    </source>
</reference>